<evidence type="ECO:0000313" key="2">
    <source>
        <dbReference type="EMBL" id="PXF46582.1"/>
    </source>
</evidence>
<feature type="transmembrane region" description="Helical" evidence="1">
    <location>
        <begin position="57"/>
        <end position="80"/>
    </location>
</feature>
<evidence type="ECO:0000313" key="3">
    <source>
        <dbReference type="Proteomes" id="UP000247409"/>
    </source>
</evidence>
<gene>
    <name evidence="2" type="ORF">BWQ96_03571</name>
</gene>
<dbReference type="Proteomes" id="UP000247409">
    <property type="component" value="Unassembled WGS sequence"/>
</dbReference>
<keyword evidence="3" id="KW-1185">Reference proteome</keyword>
<feature type="transmembrane region" description="Helical" evidence="1">
    <location>
        <begin position="25"/>
        <end position="45"/>
    </location>
</feature>
<keyword evidence="1" id="KW-1133">Transmembrane helix</keyword>
<dbReference type="AlphaFoldDB" id="A0A2V3IWR5"/>
<accession>A0A2V3IWR5</accession>
<dbReference type="EMBL" id="NBIV01000035">
    <property type="protein sequence ID" value="PXF46582.1"/>
    <property type="molecule type" value="Genomic_DNA"/>
</dbReference>
<name>A0A2V3IWR5_9FLOR</name>
<keyword evidence="1" id="KW-0472">Membrane</keyword>
<keyword evidence="1" id="KW-0812">Transmembrane</keyword>
<proteinExistence type="predicted"/>
<evidence type="ECO:0000256" key="1">
    <source>
        <dbReference type="SAM" id="Phobius"/>
    </source>
</evidence>
<reference evidence="2 3" key="1">
    <citation type="journal article" date="2018" name="Mol. Biol. Evol.">
        <title>Analysis of the draft genome of the red seaweed Gracilariopsis chorda provides insights into genome size evolution in Rhodophyta.</title>
        <authorList>
            <person name="Lee J."/>
            <person name="Yang E.C."/>
            <person name="Graf L."/>
            <person name="Yang J.H."/>
            <person name="Qiu H."/>
            <person name="Zel Zion U."/>
            <person name="Chan C.X."/>
            <person name="Stephens T.G."/>
            <person name="Weber A.P.M."/>
            <person name="Boo G.H."/>
            <person name="Boo S.M."/>
            <person name="Kim K.M."/>
            <person name="Shin Y."/>
            <person name="Jung M."/>
            <person name="Lee S.J."/>
            <person name="Yim H.S."/>
            <person name="Lee J.H."/>
            <person name="Bhattacharya D."/>
            <person name="Yoon H.S."/>
        </authorList>
    </citation>
    <scope>NUCLEOTIDE SEQUENCE [LARGE SCALE GENOMIC DNA]</scope>
    <source>
        <strain evidence="2 3">SKKU-2015</strain>
        <tissue evidence="2">Whole body</tissue>
    </source>
</reference>
<comment type="caution">
    <text evidence="2">The sequence shown here is derived from an EMBL/GenBank/DDBJ whole genome shotgun (WGS) entry which is preliminary data.</text>
</comment>
<sequence length="515" mass="58973">MAPVPLSRLVRQQTPSCSQATDLELALITASIVISFFLYALPIKVSSKMYEKGRRPFVFSFSFLFLAVSATGVSIAAIVLGHNRTISLDAIVAVVFALTPGLVSFPRDVFTDLYVYLVMRLFRVFPTNYNHFCYITMGSKCKEGMRYPGAPTHQSVPSKHQDPKLLRCGMARCEATFYVRHFRRPTHLWFPRMKLKLWSRQSRLASIFDFFSGHPPQYRWDGIVMNHTTSVVVLRNLSSVPEEKWFLSLTRSLWFVMQPWVVHLNTPSQVGQALRLISDIVAIGRLVLHYRGDYIRRELDTLDLYQNRLAFAAIQVCNAVVSEMGITEWRELDLMQIRLFAEAPNFRGREGTVYSILFFYLTMKSKLFGEWSEWTGGPEETSCLEEEPTGMTPPSWSSTHAFIEESGIHNSNDTTSSTAQVDSDYDDERTISMKKLKRSLFISTFVQWAGFFVNGTIPFRHPGKIAAFRYKLTSHNILREVMATPLHGQGLDVFLRGRVDTWLGEWDCNVRDNQC</sequence>
<protein>
    <submittedName>
        <fullName evidence="2">Uncharacterized protein</fullName>
    </submittedName>
</protein>
<organism evidence="2 3">
    <name type="scientific">Gracilariopsis chorda</name>
    <dbReference type="NCBI Taxonomy" id="448386"/>
    <lineage>
        <taxon>Eukaryota</taxon>
        <taxon>Rhodophyta</taxon>
        <taxon>Florideophyceae</taxon>
        <taxon>Rhodymeniophycidae</taxon>
        <taxon>Gracilariales</taxon>
        <taxon>Gracilariaceae</taxon>
        <taxon>Gracilariopsis</taxon>
    </lineage>
</organism>